<protein>
    <submittedName>
        <fullName evidence="2">Helix-turn-helix domain-containing protein</fullName>
    </submittedName>
</protein>
<dbReference type="PROSITE" id="PS50943">
    <property type="entry name" value="HTH_CROC1"/>
    <property type="match status" value="1"/>
</dbReference>
<reference evidence="3" key="1">
    <citation type="submission" date="2017-01" db="EMBL/GenBank/DDBJ databases">
        <authorList>
            <person name="Varghese N."/>
            <person name="Submissions S."/>
        </authorList>
    </citation>
    <scope>NUCLEOTIDE SEQUENCE [LARGE SCALE GENOMIC DNA]</scope>
    <source>
        <strain evidence="3">DSM 29430</strain>
    </source>
</reference>
<feature type="domain" description="HTH cro/C1-type" evidence="1">
    <location>
        <begin position="8"/>
        <end position="37"/>
    </location>
</feature>
<dbReference type="AlphaFoldDB" id="A0A1N7P5Y3"/>
<dbReference type="EMBL" id="FTOQ01000013">
    <property type="protein sequence ID" value="SIT05968.1"/>
    <property type="molecule type" value="Genomic_DNA"/>
</dbReference>
<dbReference type="Pfam" id="PF13560">
    <property type="entry name" value="HTH_31"/>
    <property type="match status" value="1"/>
</dbReference>
<dbReference type="Gene3D" id="1.10.260.40">
    <property type="entry name" value="lambda repressor-like DNA-binding domains"/>
    <property type="match status" value="1"/>
</dbReference>
<dbReference type="Proteomes" id="UP000186684">
    <property type="component" value="Unassembled WGS sequence"/>
</dbReference>
<dbReference type="SUPFAM" id="SSF47413">
    <property type="entry name" value="lambda repressor-like DNA-binding domains"/>
    <property type="match status" value="1"/>
</dbReference>
<evidence type="ECO:0000313" key="3">
    <source>
        <dbReference type="Proteomes" id="UP000186684"/>
    </source>
</evidence>
<dbReference type="OrthoDB" id="7206663at2"/>
<keyword evidence="3" id="KW-1185">Reference proteome</keyword>
<dbReference type="RefSeq" id="WP_076449659.1">
    <property type="nucleotide sequence ID" value="NZ_FTOQ01000013.1"/>
</dbReference>
<organism evidence="2 3">
    <name type="scientific">Roseivivax lentus</name>
    <dbReference type="NCBI Taxonomy" id="633194"/>
    <lineage>
        <taxon>Bacteria</taxon>
        <taxon>Pseudomonadati</taxon>
        <taxon>Pseudomonadota</taxon>
        <taxon>Alphaproteobacteria</taxon>
        <taxon>Rhodobacterales</taxon>
        <taxon>Roseobacteraceae</taxon>
        <taxon>Roseivivax</taxon>
    </lineage>
</organism>
<dbReference type="InterPro" id="IPR001387">
    <property type="entry name" value="Cro/C1-type_HTH"/>
</dbReference>
<proteinExistence type="predicted"/>
<sequence length="82" mass="8752">MSITGQQIRAARAALGWTVQDLADATGVGSATIVRYEAVERGLPKSRKNNLETLRSCFEAAGIVFVGTPEEGPGLRIYGTQE</sequence>
<name>A0A1N7P5Y3_9RHOB</name>
<gene>
    <name evidence="2" type="ORF">SAMN05421759_1137</name>
</gene>
<dbReference type="STRING" id="633194.SAMN05421759_1137"/>
<evidence type="ECO:0000313" key="2">
    <source>
        <dbReference type="EMBL" id="SIT05968.1"/>
    </source>
</evidence>
<dbReference type="CDD" id="cd00093">
    <property type="entry name" value="HTH_XRE"/>
    <property type="match status" value="1"/>
</dbReference>
<dbReference type="InterPro" id="IPR010982">
    <property type="entry name" value="Lambda_DNA-bd_dom_sf"/>
</dbReference>
<dbReference type="GO" id="GO:0003677">
    <property type="term" value="F:DNA binding"/>
    <property type="evidence" value="ECO:0007669"/>
    <property type="project" value="InterPro"/>
</dbReference>
<accession>A0A1N7P5Y3</accession>
<evidence type="ECO:0000259" key="1">
    <source>
        <dbReference type="PROSITE" id="PS50943"/>
    </source>
</evidence>